<evidence type="ECO:0000256" key="8">
    <source>
        <dbReference type="SAM" id="MobiDB-lite"/>
    </source>
</evidence>
<gene>
    <name evidence="12" type="ORF">EW146_g2565</name>
</gene>
<evidence type="ECO:0000259" key="10">
    <source>
        <dbReference type="PROSITE" id="PS50103"/>
    </source>
</evidence>
<feature type="region of interest" description="Disordered" evidence="8">
    <location>
        <begin position="74"/>
        <end position="100"/>
    </location>
</feature>
<dbReference type="Gene3D" id="4.10.240.10">
    <property type="entry name" value="Zn(2)-C6 fungal-type DNA-binding domain"/>
    <property type="match status" value="1"/>
</dbReference>
<keyword evidence="7" id="KW-0862">Zinc</keyword>
<evidence type="ECO:0000256" key="7">
    <source>
        <dbReference type="PROSITE-ProRule" id="PRU00723"/>
    </source>
</evidence>
<dbReference type="GO" id="GO:0006351">
    <property type="term" value="P:DNA-templated transcription"/>
    <property type="evidence" value="ECO:0007669"/>
    <property type="project" value="InterPro"/>
</dbReference>
<dbReference type="SUPFAM" id="SSF57701">
    <property type="entry name" value="Zn2/Cys6 DNA-binding domain"/>
    <property type="match status" value="1"/>
</dbReference>
<feature type="domain" description="CCHC-type" evidence="11">
    <location>
        <begin position="139"/>
        <end position="154"/>
    </location>
</feature>
<dbReference type="PANTHER" id="PTHR47338">
    <property type="entry name" value="ZN(II)2CYS6 TRANSCRIPTION FACTOR (EUROFUNG)-RELATED"/>
    <property type="match status" value="1"/>
</dbReference>
<feature type="region of interest" description="Disordered" evidence="8">
    <location>
        <begin position="484"/>
        <end position="532"/>
    </location>
</feature>
<sequence>MPECWWFAKYGYCSAGDECLYAHPKERRVECPDYKRGFCKLGPMCPRKHVRRVACQLYLTGLCPLGPDCPRGHPKPDIPPPKAYEPPSPPSHRDLGPPPPGYGRYADFDRGFGGGAGPTHGGGGGGPPGPRRNLDEVLCFKCGEKGHYANHCRNRNVPVVLIPRRPLRSCVYKISLRNQRFSNMGWQKTFTLAKRGKGCHLVTEEVLTHIQSGLRDVQVDFHLNNCDSSEVTPDMDMALDNVVPESLNWRHTDEGPEATDDIYMSALFAHRVSHTKTALIGTSLSIPITNGRLNLGTWQGEQFNIITPRESPPLNMGCRHLFDGVQTSPALQTYCSYYLNLSKTDWSLISVICCLFKLYRFLFVELSAFPKSPKDLILAYDRALAAQKPGDALHARSAWYAVLIWYNQACLSCRKRKLKCDAARPHCGTCVKQWQAVVSVPPPPGYAHPTEPQCSYDPVEGLPLAPDVDPLDKIKDLEDQITQLRKKLKSSRKSSSPSRSASPHHLSPPTDRSRAYSSASPPMKVSTSAYSPDYDRASNGAGIALPQASLDLTRMSLDRIVHSESPELRSIGSFPTRRPDTMKGLLHSGWNPDLPDPAVLEHCVEVFFRSDPCGSRVLHRPSFMASLRLPPTNPGFPHPAILHAICASASRWASQKIMTLPDGSRRDRFAEYHSGKTRQYIDRTMASGDDIFPVMQACVLLSWYFYAEGRWVEVWIFAGFQTRVAVPLRLNYPGTYATHNSGSPGAYLAPPRDQQDLELRRRTWWMTILFDRIVSVGGWVHGVDERDIGTELPLRGIDFETNQIVPDNPQSLMTPNVFTEHPSQYTDSFLLLIKSLMLFGRVTDFNVRTNLRTPTALSKAQNPFRLPGFEELDRLTCVDFLANIPQRYKNSLGEMDTLYGGGGLDTDLYMVHLVPHAAAITLHNLYIDFADTQCLSTTRCITAARAILTQHYALTSTSFDITWLHPFATICWYLAAVVLIQMCKHFIEIGDTDREYAIWGEINVLRFAMTEYGKRSPIGTRQEKLLQGLMTEIVRMTTQQQPLEVGIPLYPFSHAGVFNKTAGDVGDELVPSHVAPLPVSPSFEDEMSTPAIHGPPPPPTPLAMIPPVSETNLWMMNGMDMSQGPYAR</sequence>
<comment type="subcellular location">
    <subcellularLocation>
        <location evidence="1">Nucleus</location>
    </subcellularLocation>
</comment>
<dbReference type="InterPro" id="IPR007219">
    <property type="entry name" value="XnlR_reg_dom"/>
</dbReference>
<feature type="domain" description="C3H1-type" evidence="10">
    <location>
        <begin position="1"/>
        <end position="24"/>
    </location>
</feature>
<dbReference type="GO" id="GO:0006397">
    <property type="term" value="P:mRNA processing"/>
    <property type="evidence" value="ECO:0007669"/>
    <property type="project" value="UniProtKB-KW"/>
</dbReference>
<feature type="zinc finger region" description="C3H1-type" evidence="7">
    <location>
        <begin position="25"/>
        <end position="52"/>
    </location>
</feature>
<evidence type="ECO:0008006" key="14">
    <source>
        <dbReference type="Google" id="ProtNLM"/>
    </source>
</evidence>
<dbReference type="Gene3D" id="4.10.1000.10">
    <property type="entry name" value="Zinc finger, CCCH-type"/>
    <property type="match status" value="1"/>
</dbReference>
<proteinExistence type="predicted"/>
<dbReference type="SUPFAM" id="SSF57756">
    <property type="entry name" value="Retrovirus zinc finger-like domains"/>
    <property type="match status" value="1"/>
</dbReference>
<feature type="compositionally biased region" description="Low complexity" evidence="8">
    <location>
        <begin position="493"/>
        <end position="509"/>
    </location>
</feature>
<dbReference type="SMART" id="SM00343">
    <property type="entry name" value="ZnF_C2HC"/>
    <property type="match status" value="1"/>
</dbReference>
<feature type="compositionally biased region" description="Polar residues" evidence="8">
    <location>
        <begin position="515"/>
        <end position="530"/>
    </location>
</feature>
<feature type="zinc finger region" description="C3H1-type" evidence="7">
    <location>
        <begin position="54"/>
        <end position="76"/>
    </location>
</feature>
<dbReference type="InterPro" id="IPR036864">
    <property type="entry name" value="Zn2-C6_fun-type_DNA-bd_sf"/>
</dbReference>
<dbReference type="Gene3D" id="4.10.60.10">
    <property type="entry name" value="Zinc finger, CCHC-type"/>
    <property type="match status" value="1"/>
</dbReference>
<dbReference type="SMART" id="SM00356">
    <property type="entry name" value="ZnF_C3H1"/>
    <property type="match status" value="3"/>
</dbReference>
<dbReference type="InterPro" id="IPR035917">
    <property type="entry name" value="YjbQ-like_sf"/>
</dbReference>
<dbReference type="InterPro" id="IPR000571">
    <property type="entry name" value="Znf_CCCH"/>
</dbReference>
<keyword evidence="6" id="KW-0539">Nucleus</keyword>
<keyword evidence="5" id="KW-0804">Transcription</keyword>
<dbReference type="OrthoDB" id="5600212at2759"/>
<dbReference type="GO" id="GO:0008270">
    <property type="term" value="F:zinc ion binding"/>
    <property type="evidence" value="ECO:0007669"/>
    <property type="project" value="UniProtKB-KW"/>
</dbReference>
<evidence type="ECO:0000256" key="5">
    <source>
        <dbReference type="ARBA" id="ARBA00023163"/>
    </source>
</evidence>
<dbReference type="SUPFAM" id="SSF111038">
    <property type="entry name" value="YjbQ-like"/>
    <property type="match status" value="1"/>
</dbReference>
<dbReference type="InterPro" id="IPR050815">
    <property type="entry name" value="TF_fung"/>
</dbReference>
<evidence type="ECO:0000256" key="6">
    <source>
        <dbReference type="ARBA" id="ARBA00023242"/>
    </source>
</evidence>
<evidence type="ECO:0000313" key="13">
    <source>
        <dbReference type="Proteomes" id="UP000310158"/>
    </source>
</evidence>
<keyword evidence="13" id="KW-1185">Reference proteome</keyword>
<evidence type="ECO:0000256" key="3">
    <source>
        <dbReference type="ARBA" id="ARBA00022723"/>
    </source>
</evidence>
<accession>A0A4S4M0C2</accession>
<reference evidence="12 13" key="1">
    <citation type="submission" date="2019-02" db="EMBL/GenBank/DDBJ databases">
        <title>Genome sequencing of the rare red list fungi Bondarzewia mesenterica.</title>
        <authorList>
            <person name="Buettner E."/>
            <person name="Kellner H."/>
        </authorList>
    </citation>
    <scope>NUCLEOTIDE SEQUENCE [LARGE SCALE GENOMIC DNA]</scope>
    <source>
        <strain evidence="12 13">DSM 108281</strain>
    </source>
</reference>
<evidence type="ECO:0000259" key="11">
    <source>
        <dbReference type="PROSITE" id="PS50158"/>
    </source>
</evidence>
<dbReference type="PROSITE" id="PS50103">
    <property type="entry name" value="ZF_C3H1"/>
    <property type="match status" value="3"/>
</dbReference>
<feature type="compositionally biased region" description="Pro residues" evidence="8">
    <location>
        <begin position="77"/>
        <end position="100"/>
    </location>
</feature>
<dbReference type="CDD" id="cd00067">
    <property type="entry name" value="GAL4"/>
    <property type="match status" value="1"/>
</dbReference>
<dbReference type="PROSITE" id="PS50048">
    <property type="entry name" value="ZN2_CY6_FUNGAL_2"/>
    <property type="match status" value="1"/>
</dbReference>
<dbReference type="EMBL" id="SGPL01000076">
    <property type="protein sequence ID" value="THH18424.1"/>
    <property type="molecule type" value="Genomic_DNA"/>
</dbReference>
<keyword evidence="2" id="KW-0507">mRNA processing</keyword>
<evidence type="ECO:0000259" key="9">
    <source>
        <dbReference type="PROSITE" id="PS50048"/>
    </source>
</evidence>
<dbReference type="InterPro" id="IPR001602">
    <property type="entry name" value="UPF0047_YjbQ-like"/>
</dbReference>
<keyword evidence="7" id="KW-0863">Zinc-finger</keyword>
<evidence type="ECO:0000256" key="4">
    <source>
        <dbReference type="ARBA" id="ARBA00023015"/>
    </source>
</evidence>
<dbReference type="Pfam" id="PF00172">
    <property type="entry name" value="Zn_clus"/>
    <property type="match status" value="1"/>
</dbReference>
<feature type="domain" description="C3H1-type" evidence="10">
    <location>
        <begin position="25"/>
        <end position="52"/>
    </location>
</feature>
<comment type="caution">
    <text evidence="12">The sequence shown here is derived from an EMBL/GenBank/DDBJ whole genome shotgun (WGS) entry which is preliminary data.</text>
</comment>
<feature type="domain" description="Zn(2)-C6 fungal-type" evidence="9">
    <location>
        <begin position="409"/>
        <end position="456"/>
    </location>
</feature>
<dbReference type="Pfam" id="PF04082">
    <property type="entry name" value="Fungal_trans"/>
    <property type="match status" value="1"/>
</dbReference>
<evidence type="ECO:0000313" key="12">
    <source>
        <dbReference type="EMBL" id="THH18424.1"/>
    </source>
</evidence>
<dbReference type="Gene3D" id="2.60.120.460">
    <property type="entry name" value="YjbQ-like"/>
    <property type="match status" value="1"/>
</dbReference>
<dbReference type="CDD" id="cd12148">
    <property type="entry name" value="fungal_TF_MHR"/>
    <property type="match status" value="1"/>
</dbReference>
<evidence type="ECO:0000256" key="2">
    <source>
        <dbReference type="ARBA" id="ARBA00022664"/>
    </source>
</evidence>
<dbReference type="Proteomes" id="UP000310158">
    <property type="component" value="Unassembled WGS sequence"/>
</dbReference>
<protein>
    <recommendedName>
        <fullName evidence="14">Zn(2)-C6 fungal-type domain-containing protein</fullName>
    </recommendedName>
</protein>
<feature type="domain" description="C3H1-type" evidence="10">
    <location>
        <begin position="54"/>
        <end position="76"/>
    </location>
</feature>
<feature type="zinc finger region" description="C3H1-type" evidence="7">
    <location>
        <begin position="1"/>
        <end position="24"/>
    </location>
</feature>
<keyword evidence="3 7" id="KW-0479">Metal-binding</keyword>
<dbReference type="InterPro" id="IPR036875">
    <property type="entry name" value="Znf_CCHC_sf"/>
</dbReference>
<keyword evidence="4" id="KW-0805">Transcription regulation</keyword>
<name>A0A4S4M0C2_9AGAM</name>
<dbReference type="PROSITE" id="PS50158">
    <property type="entry name" value="ZF_CCHC"/>
    <property type="match status" value="1"/>
</dbReference>
<dbReference type="InterPro" id="IPR001878">
    <property type="entry name" value="Znf_CCHC"/>
</dbReference>
<dbReference type="InterPro" id="IPR001138">
    <property type="entry name" value="Zn2Cys6_DnaBD"/>
</dbReference>
<organism evidence="12 13">
    <name type="scientific">Bondarzewia mesenterica</name>
    <dbReference type="NCBI Taxonomy" id="1095465"/>
    <lineage>
        <taxon>Eukaryota</taxon>
        <taxon>Fungi</taxon>
        <taxon>Dikarya</taxon>
        <taxon>Basidiomycota</taxon>
        <taxon>Agaricomycotina</taxon>
        <taxon>Agaricomycetes</taxon>
        <taxon>Russulales</taxon>
        <taxon>Bondarzewiaceae</taxon>
        <taxon>Bondarzewia</taxon>
    </lineage>
</organism>
<evidence type="ECO:0000256" key="1">
    <source>
        <dbReference type="ARBA" id="ARBA00004123"/>
    </source>
</evidence>
<dbReference type="GO" id="GO:0003677">
    <property type="term" value="F:DNA binding"/>
    <property type="evidence" value="ECO:0007669"/>
    <property type="project" value="InterPro"/>
</dbReference>
<dbReference type="AlphaFoldDB" id="A0A4S4M0C2"/>
<dbReference type="Pfam" id="PF01894">
    <property type="entry name" value="YjbQ"/>
    <property type="match status" value="1"/>
</dbReference>
<dbReference type="PANTHER" id="PTHR47338:SF29">
    <property type="entry name" value="ZN(2)-C6 FUNGAL-TYPE DOMAIN-CONTAINING PROTEIN"/>
    <property type="match status" value="1"/>
</dbReference>
<dbReference type="GO" id="GO:0000981">
    <property type="term" value="F:DNA-binding transcription factor activity, RNA polymerase II-specific"/>
    <property type="evidence" value="ECO:0007669"/>
    <property type="project" value="InterPro"/>
</dbReference>
<dbReference type="GO" id="GO:0005634">
    <property type="term" value="C:nucleus"/>
    <property type="evidence" value="ECO:0007669"/>
    <property type="project" value="UniProtKB-SubCell"/>
</dbReference>